<dbReference type="PANTHER" id="PTHR44688">
    <property type="entry name" value="DNA-BINDING TRANSCRIPTIONAL ACTIVATOR DEVR_DOSR"/>
    <property type="match status" value="1"/>
</dbReference>
<dbReference type="PROSITE" id="PS00622">
    <property type="entry name" value="HTH_LUXR_1"/>
    <property type="match status" value="1"/>
</dbReference>
<accession>A0ABU5RC46</accession>
<dbReference type="PANTHER" id="PTHR44688:SF16">
    <property type="entry name" value="DNA-BINDING TRANSCRIPTIONAL ACTIVATOR DEVR_DOSR"/>
    <property type="match status" value="1"/>
</dbReference>
<dbReference type="InterPro" id="IPR036388">
    <property type="entry name" value="WH-like_DNA-bd_sf"/>
</dbReference>
<dbReference type="PRINTS" id="PR00038">
    <property type="entry name" value="HTHLUXR"/>
</dbReference>
<dbReference type="Gene3D" id="1.10.10.10">
    <property type="entry name" value="Winged helix-like DNA-binding domain superfamily/Winged helix DNA-binding domain"/>
    <property type="match status" value="1"/>
</dbReference>
<dbReference type="Proteomes" id="UP001304298">
    <property type="component" value="Unassembled WGS sequence"/>
</dbReference>
<protein>
    <submittedName>
        <fullName evidence="5">Helix-turn-helix transcriptional regulator</fullName>
    </submittedName>
</protein>
<dbReference type="SUPFAM" id="SSF46894">
    <property type="entry name" value="C-terminal effector domain of the bipartite response regulators"/>
    <property type="match status" value="1"/>
</dbReference>
<proteinExistence type="predicted"/>
<dbReference type="SMART" id="SM00421">
    <property type="entry name" value="HTH_LUXR"/>
    <property type="match status" value="1"/>
</dbReference>
<dbReference type="InterPro" id="IPR000792">
    <property type="entry name" value="Tscrpt_reg_LuxR_C"/>
</dbReference>
<gene>
    <name evidence="5" type="ORF">VA596_30165</name>
</gene>
<organism evidence="5 6">
    <name type="scientific">Amycolatopsis heterodermiae</name>
    <dbReference type="NCBI Taxonomy" id="3110235"/>
    <lineage>
        <taxon>Bacteria</taxon>
        <taxon>Bacillati</taxon>
        <taxon>Actinomycetota</taxon>
        <taxon>Actinomycetes</taxon>
        <taxon>Pseudonocardiales</taxon>
        <taxon>Pseudonocardiaceae</taxon>
        <taxon>Amycolatopsis</taxon>
    </lineage>
</organism>
<keyword evidence="2" id="KW-0238">DNA-binding</keyword>
<dbReference type="PROSITE" id="PS50043">
    <property type="entry name" value="HTH_LUXR_2"/>
    <property type="match status" value="1"/>
</dbReference>
<dbReference type="EMBL" id="JAYFSI010000007">
    <property type="protein sequence ID" value="MEA5363833.1"/>
    <property type="molecule type" value="Genomic_DNA"/>
</dbReference>
<dbReference type="InterPro" id="IPR016032">
    <property type="entry name" value="Sig_transdc_resp-reg_C-effctor"/>
</dbReference>
<comment type="caution">
    <text evidence="5">The sequence shown here is derived from an EMBL/GenBank/DDBJ whole genome shotgun (WGS) entry which is preliminary data.</text>
</comment>
<keyword evidence="6" id="KW-1185">Reference proteome</keyword>
<evidence type="ECO:0000256" key="3">
    <source>
        <dbReference type="ARBA" id="ARBA00023163"/>
    </source>
</evidence>
<sequence>MTYFAADTADPRLRVLRAYSSWLGGRLERAWALTRSVLADPGCRPAGLAIGVRVLLDAGALDRAAEEARLLNGDGPLCWDAEGALAMAEGDFAAAERAFLTCGRELARRGLVNPALHFWQGRAALAAHAGGRVETAESLARASHAAAVKWGAPRAVGRAMLVSGVVGGDVEVLTGAVEVLEAPAELAEARSRLGMLHIGQGAAGKARRQLETAVVLVRGLGDEARARRLEAVLRRLRCPGEAALTGRESQVAHLAYAGCSTKEIAARLFLGVRTVEYDLTRVYAKLGVAGREELAGVLGEGLITSRRGR</sequence>
<evidence type="ECO:0000256" key="1">
    <source>
        <dbReference type="ARBA" id="ARBA00023015"/>
    </source>
</evidence>
<keyword evidence="3" id="KW-0804">Transcription</keyword>
<dbReference type="Pfam" id="PF00196">
    <property type="entry name" value="GerE"/>
    <property type="match status" value="1"/>
</dbReference>
<evidence type="ECO:0000313" key="6">
    <source>
        <dbReference type="Proteomes" id="UP001304298"/>
    </source>
</evidence>
<evidence type="ECO:0000313" key="5">
    <source>
        <dbReference type="EMBL" id="MEA5363833.1"/>
    </source>
</evidence>
<keyword evidence="1" id="KW-0805">Transcription regulation</keyword>
<evidence type="ECO:0000256" key="2">
    <source>
        <dbReference type="ARBA" id="ARBA00023125"/>
    </source>
</evidence>
<feature type="domain" description="HTH luxR-type" evidence="4">
    <location>
        <begin position="237"/>
        <end position="302"/>
    </location>
</feature>
<dbReference type="RefSeq" id="WP_323331566.1">
    <property type="nucleotide sequence ID" value="NZ_JAYFSI010000007.1"/>
</dbReference>
<dbReference type="CDD" id="cd06170">
    <property type="entry name" value="LuxR_C_like"/>
    <property type="match status" value="1"/>
</dbReference>
<evidence type="ECO:0000259" key="4">
    <source>
        <dbReference type="PROSITE" id="PS50043"/>
    </source>
</evidence>
<reference evidence="5 6" key="1">
    <citation type="submission" date="2023-12" db="EMBL/GenBank/DDBJ databases">
        <title>Amycolatopsis sp. V23-08.</title>
        <authorList>
            <person name="Somphong A."/>
        </authorList>
    </citation>
    <scope>NUCLEOTIDE SEQUENCE [LARGE SCALE GENOMIC DNA]</scope>
    <source>
        <strain evidence="5 6">V23-08</strain>
    </source>
</reference>
<name>A0ABU5RC46_9PSEU</name>